<dbReference type="CDD" id="cd03404">
    <property type="entry name" value="SPFH_HflK"/>
    <property type="match status" value="1"/>
</dbReference>
<keyword evidence="3 6" id="KW-0812">Transmembrane</keyword>
<evidence type="ECO:0000313" key="8">
    <source>
        <dbReference type="EMBL" id="AJF08048.1"/>
    </source>
</evidence>
<evidence type="ECO:0000313" key="9">
    <source>
        <dbReference type="Proteomes" id="UP000035036"/>
    </source>
</evidence>
<dbReference type="HOGENOM" id="CLU_039173_0_1_7"/>
<dbReference type="PANTHER" id="PTHR43327:SF2">
    <property type="entry name" value="MODULATOR OF FTSH PROTEASE HFLK"/>
    <property type="match status" value="1"/>
</dbReference>
<evidence type="ECO:0000256" key="3">
    <source>
        <dbReference type="ARBA" id="ARBA00022692"/>
    </source>
</evidence>
<protein>
    <recommendedName>
        <fullName evidence="6">Protein HflK</fullName>
    </recommendedName>
</protein>
<dbReference type="KEGG" id="gsb:GSUB_13510"/>
<comment type="similarity">
    <text evidence="2 6">Belongs to the band 7/mec-2 family. HflK subfamily.</text>
</comment>
<dbReference type="EMBL" id="CP010311">
    <property type="protein sequence ID" value="AJF08048.1"/>
    <property type="molecule type" value="Genomic_DNA"/>
</dbReference>
<dbReference type="NCBIfam" id="TIGR01933">
    <property type="entry name" value="hflK"/>
    <property type="match status" value="1"/>
</dbReference>
<comment type="function">
    <text evidence="6">HflC and HflK could encode or regulate a protease.</text>
</comment>
<keyword evidence="4 6" id="KW-1133">Transmembrane helix</keyword>
<name>A0A0B5FL00_9BACT</name>
<evidence type="ECO:0000256" key="4">
    <source>
        <dbReference type="ARBA" id="ARBA00022989"/>
    </source>
</evidence>
<evidence type="ECO:0000256" key="6">
    <source>
        <dbReference type="RuleBase" id="RU364113"/>
    </source>
</evidence>
<feature type="transmembrane region" description="Helical" evidence="6">
    <location>
        <begin position="21"/>
        <end position="40"/>
    </location>
</feature>
<comment type="subcellular location">
    <subcellularLocation>
        <location evidence="1">Membrane</location>
        <topology evidence="1">Single-pass membrane protein</topology>
    </subcellularLocation>
</comment>
<keyword evidence="5 6" id="KW-0472">Membrane</keyword>
<evidence type="ECO:0000256" key="1">
    <source>
        <dbReference type="ARBA" id="ARBA00004167"/>
    </source>
</evidence>
<proteinExistence type="inferred from homology"/>
<dbReference type="SMART" id="SM00244">
    <property type="entry name" value="PHB"/>
    <property type="match status" value="1"/>
</dbReference>
<dbReference type="InterPro" id="IPR010201">
    <property type="entry name" value="HflK"/>
</dbReference>
<dbReference type="Pfam" id="PF01145">
    <property type="entry name" value="Band_7"/>
    <property type="match status" value="1"/>
</dbReference>
<accession>A0A0B5FL00</accession>
<dbReference type="AlphaFoldDB" id="A0A0B5FL00"/>
<gene>
    <name evidence="8" type="ORF">GSUB_13510</name>
</gene>
<sequence>MEKKIIDIGRKLKKEFRPNKMLFVILAGLVVAFGIYSSFYKVDTEETGVILRFGKHVGYSDPGLHFKIPFGVDKVYLVKTGRVFKEEFGFRTVMPGERSSYTKRGLEEESLTLTGDLNVSDVEWIVQFQVVDPYKYVFRLKNPVETIRDISEAMVRKVVGNSNVTDVLTTDRALLAARIQEDVQDILNEYDIGVRVVTVKFQDVTPPDPVKKAFNEVNEAEQQKESMIFKAREQFNREVPRARGEAKKTIEEAEGYAIERINMAMGETNRFRALLSEFRKAPEVTKQRIFLETMEEVLPRLEEIYVMDEGGSNLLPLLPMRSERRGGGQ</sequence>
<organism evidence="8 9">
    <name type="scientific">Geoalkalibacter subterraneus</name>
    <dbReference type="NCBI Taxonomy" id="483547"/>
    <lineage>
        <taxon>Bacteria</taxon>
        <taxon>Pseudomonadati</taxon>
        <taxon>Thermodesulfobacteriota</taxon>
        <taxon>Desulfuromonadia</taxon>
        <taxon>Desulfuromonadales</taxon>
        <taxon>Geoalkalibacteraceae</taxon>
        <taxon>Geoalkalibacter</taxon>
    </lineage>
</organism>
<dbReference type="Proteomes" id="UP000035036">
    <property type="component" value="Chromosome"/>
</dbReference>
<evidence type="ECO:0000256" key="2">
    <source>
        <dbReference type="ARBA" id="ARBA00006971"/>
    </source>
</evidence>
<dbReference type="Gene3D" id="3.30.479.30">
    <property type="entry name" value="Band 7 domain"/>
    <property type="match status" value="1"/>
</dbReference>
<dbReference type="STRING" id="483547.GSUB_13510"/>
<comment type="subunit">
    <text evidence="6">HflC and HflK may interact to form a multimeric complex.</text>
</comment>
<evidence type="ECO:0000259" key="7">
    <source>
        <dbReference type="SMART" id="SM00244"/>
    </source>
</evidence>
<dbReference type="PANTHER" id="PTHR43327">
    <property type="entry name" value="STOMATIN-LIKE PROTEIN 2, MITOCHONDRIAL"/>
    <property type="match status" value="1"/>
</dbReference>
<dbReference type="InterPro" id="IPR050710">
    <property type="entry name" value="Band7/mec-2_domain"/>
</dbReference>
<dbReference type="InterPro" id="IPR036013">
    <property type="entry name" value="Band_7/SPFH_dom_sf"/>
</dbReference>
<dbReference type="InterPro" id="IPR001107">
    <property type="entry name" value="Band_7"/>
</dbReference>
<dbReference type="SUPFAM" id="SSF117892">
    <property type="entry name" value="Band 7/SPFH domain"/>
    <property type="match status" value="1"/>
</dbReference>
<reference evidence="8 9" key="1">
    <citation type="journal article" date="2015" name="Genome Announc.">
        <title>Genomes of Geoalkalibacter ferrihydriticus Z-0531T and Geoalkalibacter subterraneus Red1T, Two Haloalkaliphilic Metal-Reducing Deltaproteobacteria.</title>
        <authorList>
            <person name="Badalamenti J.P."/>
            <person name="Krajmalnik-Brown R."/>
            <person name="Torres C.I."/>
            <person name="Bond D.R."/>
        </authorList>
    </citation>
    <scope>NUCLEOTIDE SEQUENCE [LARGE SCALE GENOMIC DNA]</scope>
    <source>
        <strain evidence="8 9">Red1</strain>
    </source>
</reference>
<dbReference type="GO" id="GO:0016020">
    <property type="term" value="C:membrane"/>
    <property type="evidence" value="ECO:0007669"/>
    <property type="project" value="UniProtKB-SubCell"/>
</dbReference>
<feature type="domain" description="Band 7" evidence="7">
    <location>
        <begin position="37"/>
        <end position="218"/>
    </location>
</feature>
<evidence type="ECO:0000256" key="5">
    <source>
        <dbReference type="ARBA" id="ARBA00023136"/>
    </source>
</evidence>
<keyword evidence="9" id="KW-1185">Reference proteome</keyword>